<dbReference type="SMART" id="SM00257">
    <property type="entry name" value="LysM"/>
    <property type="match status" value="1"/>
</dbReference>
<evidence type="ECO:0000256" key="4">
    <source>
        <dbReference type="RuleBase" id="RU003495"/>
    </source>
</evidence>
<dbReference type="EMBL" id="BJXL01000111">
    <property type="protein sequence ID" value="GEM84573.1"/>
    <property type="molecule type" value="Genomic_DNA"/>
</dbReference>
<feature type="domain" description="LysM" evidence="5">
    <location>
        <begin position="17"/>
        <end position="60"/>
    </location>
</feature>
<evidence type="ECO:0000313" key="7">
    <source>
        <dbReference type="Proteomes" id="UP000321197"/>
    </source>
</evidence>
<dbReference type="Gene3D" id="3.10.350.10">
    <property type="entry name" value="LysM domain"/>
    <property type="match status" value="1"/>
</dbReference>
<proteinExistence type="inferred from homology"/>
<dbReference type="CDD" id="cd22268">
    <property type="entry name" value="DPBB_RlpA-like"/>
    <property type="match status" value="1"/>
</dbReference>
<dbReference type="InterPro" id="IPR009009">
    <property type="entry name" value="RlpA-like_DPBB"/>
</dbReference>
<dbReference type="InterPro" id="IPR036908">
    <property type="entry name" value="RlpA-like_sf"/>
</dbReference>
<dbReference type="PANTHER" id="PTHR34183:SF1">
    <property type="entry name" value="ENDOLYTIC PEPTIDOGLYCAN TRANSGLYCOSYLASE RLPA"/>
    <property type="match status" value="1"/>
</dbReference>
<keyword evidence="1 3" id="KW-0456">Lyase</keyword>
<accession>A0A511R4N2</accession>
<dbReference type="GO" id="GO:0071555">
    <property type="term" value="P:cell wall organization"/>
    <property type="evidence" value="ECO:0007669"/>
    <property type="project" value="UniProtKB-KW"/>
</dbReference>
<dbReference type="HAMAP" id="MF_02071">
    <property type="entry name" value="RlpA"/>
    <property type="match status" value="1"/>
</dbReference>
<dbReference type="InterPro" id="IPR036779">
    <property type="entry name" value="LysM_dom_sf"/>
</dbReference>
<name>A0A511R4N2_9DEIN</name>
<protein>
    <recommendedName>
        <fullName evidence="3">Probable endolytic peptidoglycan transglycosylase RlpA</fullName>
        <ecNumber evidence="3">4.2.2.-</ecNumber>
    </recommendedName>
</protein>
<dbReference type="InterPro" id="IPR012997">
    <property type="entry name" value="RplA"/>
</dbReference>
<comment type="caution">
    <text evidence="6">The sequence shown here is derived from an EMBL/GenBank/DDBJ whole genome shotgun (WGS) entry which is preliminary data.</text>
</comment>
<dbReference type="InterPro" id="IPR034718">
    <property type="entry name" value="RlpA"/>
</dbReference>
<evidence type="ECO:0000313" key="6">
    <source>
        <dbReference type="EMBL" id="GEM84573.1"/>
    </source>
</evidence>
<dbReference type="EC" id="4.2.2.-" evidence="3"/>
<dbReference type="Proteomes" id="UP000321197">
    <property type="component" value="Unassembled WGS sequence"/>
</dbReference>
<dbReference type="Pfam" id="PF03330">
    <property type="entry name" value="DPBB_1"/>
    <property type="match status" value="1"/>
</dbReference>
<dbReference type="PROSITE" id="PS51782">
    <property type="entry name" value="LYSM"/>
    <property type="match status" value="1"/>
</dbReference>
<keyword evidence="2 3" id="KW-0961">Cell wall biogenesis/degradation</keyword>
<evidence type="ECO:0000256" key="3">
    <source>
        <dbReference type="HAMAP-Rule" id="MF_02071"/>
    </source>
</evidence>
<dbReference type="Pfam" id="PF01476">
    <property type="entry name" value="LysM"/>
    <property type="match status" value="1"/>
</dbReference>
<dbReference type="GO" id="GO:0008932">
    <property type="term" value="F:lytic endotransglycosylase activity"/>
    <property type="evidence" value="ECO:0007669"/>
    <property type="project" value="UniProtKB-UniRule"/>
</dbReference>
<organism evidence="6 7">
    <name type="scientific">Meiothermus hypogaeus NBRC 106114</name>
    <dbReference type="NCBI Taxonomy" id="1227553"/>
    <lineage>
        <taxon>Bacteria</taxon>
        <taxon>Thermotogati</taxon>
        <taxon>Deinococcota</taxon>
        <taxon>Deinococci</taxon>
        <taxon>Thermales</taxon>
        <taxon>Thermaceae</taxon>
        <taxon>Meiothermus</taxon>
    </lineage>
</organism>
<comment type="function">
    <text evidence="3">Lytic transglycosylase with a strong preference for naked glycan strands that lack stem peptides.</text>
</comment>
<comment type="similarity">
    <text evidence="3 4">Belongs to the RlpA family.</text>
</comment>
<dbReference type="RefSeq" id="WP_240637048.1">
    <property type="nucleotide sequence ID" value="NZ_BJXL01000111.1"/>
</dbReference>
<dbReference type="NCBIfam" id="TIGR00413">
    <property type="entry name" value="rlpA"/>
    <property type="match status" value="1"/>
</dbReference>
<evidence type="ECO:0000259" key="5">
    <source>
        <dbReference type="PROSITE" id="PS51782"/>
    </source>
</evidence>
<dbReference type="Gene3D" id="2.40.40.10">
    <property type="entry name" value="RlpA-like domain"/>
    <property type="match status" value="1"/>
</dbReference>
<evidence type="ECO:0000256" key="1">
    <source>
        <dbReference type="ARBA" id="ARBA00023239"/>
    </source>
</evidence>
<dbReference type="GO" id="GO:0000270">
    <property type="term" value="P:peptidoglycan metabolic process"/>
    <property type="evidence" value="ECO:0007669"/>
    <property type="project" value="UniProtKB-UniRule"/>
</dbReference>
<reference evidence="6 7" key="1">
    <citation type="submission" date="2019-07" db="EMBL/GenBank/DDBJ databases">
        <title>Whole genome shotgun sequence of Meiothermus hypogaeus NBRC 106114.</title>
        <authorList>
            <person name="Hosoyama A."/>
            <person name="Uohara A."/>
            <person name="Ohji S."/>
            <person name="Ichikawa N."/>
        </authorList>
    </citation>
    <scope>NUCLEOTIDE SEQUENCE [LARGE SCALE GENOMIC DNA]</scope>
    <source>
        <strain evidence="6 7">NBRC 106114</strain>
    </source>
</reference>
<sequence>MRRWLALLLFCGLTWGQGYVVQPGDSLERIARLFQVSVADLMMLNGLIEDPLPVGLELEIPASDWDPMNLEVLPLPDPVQDTAPVAWVFIRPPLAPEEPKAPVSAAGSIQQGWASWYGPRFHGRLTANGERFNKFHLTAAHRTLPFNTRVRVTNLQNGRSIVVRINDRGPYIRGRIIDLSYAAARRLGMHQHGVIRVKVEILR</sequence>
<dbReference type="CDD" id="cd00118">
    <property type="entry name" value="LysM"/>
    <property type="match status" value="1"/>
</dbReference>
<dbReference type="SUPFAM" id="SSF50685">
    <property type="entry name" value="Barwin-like endoglucanases"/>
    <property type="match status" value="1"/>
</dbReference>
<dbReference type="InterPro" id="IPR018392">
    <property type="entry name" value="LysM"/>
</dbReference>
<dbReference type="SUPFAM" id="SSF54106">
    <property type="entry name" value="LysM domain"/>
    <property type="match status" value="1"/>
</dbReference>
<dbReference type="PANTHER" id="PTHR34183">
    <property type="entry name" value="ENDOLYTIC PEPTIDOGLYCAN TRANSGLYCOSYLASE RLPA"/>
    <property type="match status" value="1"/>
</dbReference>
<evidence type="ECO:0000256" key="2">
    <source>
        <dbReference type="ARBA" id="ARBA00023316"/>
    </source>
</evidence>
<gene>
    <name evidence="3" type="primary">rlpA</name>
    <name evidence="6" type="ORF">MHY01S_27390</name>
</gene>
<dbReference type="AlphaFoldDB" id="A0A511R4N2"/>